<feature type="region of interest" description="Disordered" evidence="1">
    <location>
        <begin position="239"/>
        <end position="329"/>
    </location>
</feature>
<dbReference type="EMBL" id="FOZG01000003">
    <property type="protein sequence ID" value="SFS12422.1"/>
    <property type="molecule type" value="Genomic_DNA"/>
</dbReference>
<name>A0A1I6MA51_9SPHN</name>
<feature type="compositionally biased region" description="Polar residues" evidence="1">
    <location>
        <begin position="291"/>
        <end position="310"/>
    </location>
</feature>
<sequence>MITLPCGAKVPRERYEDCVLKELILEISDGGNYKKFDLTAQRRHEAVDAKVFDDYVEPLKRHDLVIEALSSVDLGRRGTHLRTRAMAINSSVHHTFQPPHPETRIGSAATTNGGKPASADLRVPERSGLQSWLSIWPFRAERQREHVVSGQACGHTVIGSNVAPAPALGQLDMLLIVMPEEEWSFQIKGIKGKGSTFPKLDSKSGSKSTERLQIKRAGDRESGGWGAKSVTTTIERAGASISTKTSTGRDFKSENRTETDKDGASHSTTVTTGRDYHQESINYTDKDGAGTTYSETTNKGDYSETTTLTQADEGPIGSRTFSVSQTESTKDGVKPISAKTRYKASEMFSLQVKSAGETATFQPSVWVDRFYEAGEILKDMAKLLSSFKAGVSYGYDYKMFEGDLSASWGYRWPADYKEESRVYYVERFVTLAGDITLIEGSLSLFVGLDFDKGWLPAGVRAIVELSITMGLHLAPQCKLTYTNYKTAQPTDVSYQTDLDLSITPKAKGNGTARVFGYRRELNFELAGIFKAAASLTVSMAAPPSLKASVGLDKGICITGYFYNSSKVPPREDIEPIELVKPCMILKEREFWS</sequence>
<organism evidence="2 3">
    <name type="scientific">Sphingomonas jatrophae</name>
    <dbReference type="NCBI Taxonomy" id="1166337"/>
    <lineage>
        <taxon>Bacteria</taxon>
        <taxon>Pseudomonadati</taxon>
        <taxon>Pseudomonadota</taxon>
        <taxon>Alphaproteobacteria</taxon>
        <taxon>Sphingomonadales</taxon>
        <taxon>Sphingomonadaceae</taxon>
        <taxon>Sphingomonas</taxon>
    </lineage>
</organism>
<feature type="compositionally biased region" description="Basic and acidic residues" evidence="1">
    <location>
        <begin position="274"/>
        <end position="288"/>
    </location>
</feature>
<feature type="compositionally biased region" description="Basic and acidic residues" evidence="1">
    <location>
        <begin position="247"/>
        <end position="264"/>
    </location>
</feature>
<evidence type="ECO:0000313" key="2">
    <source>
        <dbReference type="EMBL" id="SFS12422.1"/>
    </source>
</evidence>
<gene>
    <name evidence="2" type="ORF">SAMN05192580_3741</name>
</gene>
<keyword evidence="3" id="KW-1185">Reference proteome</keyword>
<accession>A0A1I6MA51</accession>
<feature type="region of interest" description="Disordered" evidence="1">
    <location>
        <begin position="93"/>
        <end position="118"/>
    </location>
</feature>
<dbReference type="Proteomes" id="UP000198824">
    <property type="component" value="Unassembled WGS sequence"/>
</dbReference>
<proteinExistence type="predicted"/>
<dbReference type="AlphaFoldDB" id="A0A1I6MA51"/>
<feature type="compositionally biased region" description="Basic and acidic residues" evidence="1">
    <location>
        <begin position="200"/>
        <end position="222"/>
    </location>
</feature>
<protein>
    <submittedName>
        <fullName evidence="2">Uncharacterized protein</fullName>
    </submittedName>
</protein>
<reference evidence="2 3" key="1">
    <citation type="submission" date="2016-10" db="EMBL/GenBank/DDBJ databases">
        <authorList>
            <person name="de Groot N.N."/>
        </authorList>
    </citation>
    <scope>NUCLEOTIDE SEQUENCE [LARGE SCALE GENOMIC DNA]</scope>
    <source>
        <strain evidence="2 3">S5-249</strain>
    </source>
</reference>
<evidence type="ECO:0000256" key="1">
    <source>
        <dbReference type="SAM" id="MobiDB-lite"/>
    </source>
</evidence>
<evidence type="ECO:0000313" key="3">
    <source>
        <dbReference type="Proteomes" id="UP000198824"/>
    </source>
</evidence>
<feature type="region of interest" description="Disordered" evidence="1">
    <location>
        <begin position="196"/>
        <end position="226"/>
    </location>
</feature>